<reference evidence="2" key="2">
    <citation type="submission" date="2020-03" db="EMBL/GenBank/DDBJ databases">
        <title>Walnut 2.0.</title>
        <authorList>
            <person name="Marrano A."/>
            <person name="Britton M."/>
            <person name="Zimin A.V."/>
            <person name="Zaini P.A."/>
            <person name="Workman R."/>
            <person name="Puiu D."/>
            <person name="Bianco L."/>
            <person name="Allen B.J."/>
            <person name="Troggio M."/>
            <person name="Leslie C.A."/>
            <person name="Timp W."/>
            <person name="Dendekar A."/>
            <person name="Salzberg S.L."/>
            <person name="Neale D.B."/>
        </authorList>
    </citation>
    <scope>NUCLEOTIDE SEQUENCE</scope>
    <source>
        <tissue evidence="2">Leaves</tissue>
    </source>
</reference>
<evidence type="ECO:0000313" key="3">
    <source>
        <dbReference type="Proteomes" id="UP000619265"/>
    </source>
</evidence>
<dbReference type="Pfam" id="PF14223">
    <property type="entry name" value="Retrotran_gag_2"/>
    <property type="match status" value="1"/>
</dbReference>
<comment type="caution">
    <text evidence="2">The sequence shown here is derived from an EMBL/GenBank/DDBJ whole genome shotgun (WGS) entry which is preliminary data.</text>
</comment>
<evidence type="ECO:0000313" key="2">
    <source>
        <dbReference type="EMBL" id="KAF5471554.1"/>
    </source>
</evidence>
<proteinExistence type="predicted"/>
<organism evidence="2 3">
    <name type="scientific">Juglans regia</name>
    <name type="common">English walnut</name>
    <dbReference type="NCBI Taxonomy" id="51240"/>
    <lineage>
        <taxon>Eukaryota</taxon>
        <taxon>Viridiplantae</taxon>
        <taxon>Streptophyta</taxon>
        <taxon>Embryophyta</taxon>
        <taxon>Tracheophyta</taxon>
        <taxon>Spermatophyta</taxon>
        <taxon>Magnoliopsida</taxon>
        <taxon>eudicotyledons</taxon>
        <taxon>Gunneridae</taxon>
        <taxon>Pentapetalae</taxon>
        <taxon>rosids</taxon>
        <taxon>fabids</taxon>
        <taxon>Fagales</taxon>
        <taxon>Juglandaceae</taxon>
        <taxon>Juglans</taxon>
    </lineage>
</organism>
<evidence type="ECO:0000259" key="1">
    <source>
        <dbReference type="Pfam" id="PF14244"/>
    </source>
</evidence>
<gene>
    <name evidence="2" type="ORF">F2P56_008335</name>
</gene>
<dbReference type="AlphaFoldDB" id="A0A833XU06"/>
<dbReference type="Gramene" id="Jr04_01850_p1">
    <property type="protein sequence ID" value="cds.Jr04_01850_p1"/>
    <property type="gene ID" value="Jr04_01850"/>
</dbReference>
<dbReference type="Pfam" id="PF14244">
    <property type="entry name" value="Retrotran_gag_3"/>
    <property type="match status" value="1"/>
</dbReference>
<sequence length="252" mass="27818">MANSVSDKDGSSPIPIQLPNNFSYIVSVKLTSNNYLLWRAQIVPYLHGQDHYHFIDGSFPPPPPIISASPSSTPGILFAPKPNPSYLQWRCTDQLLLSALLSSLTESILAQAVSSRTSRELWLSLETMFTSQSQAKIFQIRHQLTNLKKGSLSVTDYYQKVRLLSDTMTAAGEPHRDSEVVSYILNGLTSDFDSFVISVSTRATPISSAELFNLLLTFESRPSLNTAQQGLLPTPTVNVTTQSYSRGGRSNF</sequence>
<dbReference type="PANTHER" id="PTHR47481:SF31">
    <property type="entry name" value="OS01G0873500 PROTEIN"/>
    <property type="match status" value="1"/>
</dbReference>
<dbReference type="Proteomes" id="UP000619265">
    <property type="component" value="Unassembled WGS sequence"/>
</dbReference>
<dbReference type="PANTHER" id="PTHR47481">
    <property type="match status" value="1"/>
</dbReference>
<dbReference type="InterPro" id="IPR029472">
    <property type="entry name" value="Copia-like_N"/>
</dbReference>
<protein>
    <recommendedName>
        <fullName evidence="1">Retrotransposon Copia-like N-terminal domain-containing protein</fullName>
    </recommendedName>
</protein>
<dbReference type="EMBL" id="LIHL02000004">
    <property type="protein sequence ID" value="KAF5471554.1"/>
    <property type="molecule type" value="Genomic_DNA"/>
</dbReference>
<accession>A0A833XU06</accession>
<feature type="domain" description="Retrotransposon Copia-like N-terminal" evidence="1">
    <location>
        <begin position="24"/>
        <end position="63"/>
    </location>
</feature>
<reference evidence="2" key="1">
    <citation type="submission" date="2015-10" db="EMBL/GenBank/DDBJ databases">
        <authorList>
            <person name="Martinez-Garcia P.J."/>
            <person name="Crepeau M.W."/>
            <person name="Puiu D."/>
            <person name="Gonzalez-Ibeas D."/>
            <person name="Whalen J."/>
            <person name="Stevens K."/>
            <person name="Paul R."/>
            <person name="Butterfield T."/>
            <person name="Britton M."/>
            <person name="Reagan R."/>
            <person name="Chakraborty S."/>
            <person name="Walawage S.L."/>
            <person name="Vasquez-Gross H.A."/>
            <person name="Cardeno C."/>
            <person name="Famula R."/>
            <person name="Pratt K."/>
            <person name="Kuruganti S."/>
            <person name="Aradhya M.K."/>
            <person name="Leslie C.A."/>
            <person name="Dandekar A.M."/>
            <person name="Salzberg S.L."/>
            <person name="Wegrzyn J.L."/>
            <person name="Langley C.H."/>
            <person name="Neale D.B."/>
        </authorList>
    </citation>
    <scope>NUCLEOTIDE SEQUENCE</scope>
    <source>
        <tissue evidence="2">Leaves</tissue>
    </source>
</reference>
<name>A0A833XU06_JUGRE</name>